<feature type="domain" description="GGDEF" evidence="5">
    <location>
        <begin position="467"/>
        <end position="597"/>
    </location>
</feature>
<keyword evidence="2" id="KW-1133">Transmembrane helix</keyword>
<comment type="caution">
    <text evidence="6">The sequence shown here is derived from an EMBL/GenBank/DDBJ whole genome shotgun (WGS) entry which is preliminary data.</text>
</comment>
<feature type="transmembrane region" description="Helical" evidence="2">
    <location>
        <begin position="241"/>
        <end position="261"/>
    </location>
</feature>
<feature type="domain" description="PAS" evidence="3">
    <location>
        <begin position="332"/>
        <end position="381"/>
    </location>
</feature>
<dbReference type="CDD" id="cd00130">
    <property type="entry name" value="PAS"/>
    <property type="match status" value="1"/>
</dbReference>
<dbReference type="NCBIfam" id="TIGR00229">
    <property type="entry name" value="sensory_box"/>
    <property type="match status" value="1"/>
</dbReference>
<evidence type="ECO:0000313" key="7">
    <source>
        <dbReference type="Proteomes" id="UP000193990"/>
    </source>
</evidence>
<dbReference type="SUPFAM" id="SSF55073">
    <property type="entry name" value="Nucleotide cyclase"/>
    <property type="match status" value="1"/>
</dbReference>
<feature type="transmembrane region" description="Helical" evidence="2">
    <location>
        <begin position="65"/>
        <end position="83"/>
    </location>
</feature>
<evidence type="ECO:0000259" key="3">
    <source>
        <dbReference type="PROSITE" id="PS50112"/>
    </source>
</evidence>
<dbReference type="SUPFAM" id="SSF55785">
    <property type="entry name" value="PYP-like sensor domain (PAS domain)"/>
    <property type="match status" value="1"/>
</dbReference>
<sequence>MSVAPAGEGKGRPMDGPGSDVRVEAAVAWCRRSAVAAVFALAALTLSGWATGIDMLTRVYPTWPQMMPWTALWLAALGAAILAQSGHPSRRRVWMGRGLAAAVGALAGVTLWEYATGASHGLDELWFGDAVRLTQWTWPGRPSPQTAVSALVLAAAIALIRVDRGTRVVWPACMAIAAAIPFVTVGAYLFNALALVGYSPSTGQALMTALALLLLVMATSLSRPDRSPLAWVLARPDRKSLLRLAATLAGFPVVVALARPLVLRLGLGEHAEWTFSILLGTVIVGAITFFFIQREQKLLIEKEQVSQERADAEMRYRILAENAVDIVLHVRNGEIAWISPSVEAMLGRPPQSWAGSDFDAHIHPADRATVIAALRRVAAGEPVLQRFRVRSADGEYHWVEGHGKPCVDAEGNADGLIAAVRVIDAQVEAEQRLERMARFDALTGLANRAEAFKCLESALAQPPAPGTRLGVLFCDIDHFKDINDTWGHGIGDVVLAVVAARIRTSVRVSDTVGRTGGDEVVVLLKNLHSIAEAVRIAEKIRRCAAEPIDVAGATIHATLSVGVTLARPGESVASVTARADAAMYQAKRGERNTVVQV</sequence>
<evidence type="ECO:0000256" key="1">
    <source>
        <dbReference type="SAM" id="Coils"/>
    </source>
</evidence>
<dbReference type="AlphaFoldDB" id="A0A1X1R543"/>
<feature type="transmembrane region" description="Helical" evidence="2">
    <location>
        <begin position="169"/>
        <end position="190"/>
    </location>
</feature>
<dbReference type="InterPro" id="IPR013655">
    <property type="entry name" value="PAS_fold_3"/>
</dbReference>
<feature type="transmembrane region" description="Helical" evidence="2">
    <location>
        <begin position="146"/>
        <end position="162"/>
    </location>
</feature>
<dbReference type="STRING" id="56425.AWB93_11320"/>
<accession>A0A1X1R543</accession>
<dbReference type="CDD" id="cd01949">
    <property type="entry name" value="GGDEF"/>
    <property type="match status" value="1"/>
</dbReference>
<dbReference type="Pfam" id="PF00990">
    <property type="entry name" value="GGDEF"/>
    <property type="match status" value="1"/>
</dbReference>
<dbReference type="Proteomes" id="UP000193990">
    <property type="component" value="Unassembled WGS sequence"/>
</dbReference>
<feature type="transmembrane region" description="Helical" evidence="2">
    <location>
        <begin position="273"/>
        <end position="292"/>
    </location>
</feature>
<dbReference type="PANTHER" id="PTHR44757:SF2">
    <property type="entry name" value="BIOFILM ARCHITECTURE MAINTENANCE PROTEIN MBAA"/>
    <property type="match status" value="1"/>
</dbReference>
<dbReference type="InterPro" id="IPR000014">
    <property type="entry name" value="PAS"/>
</dbReference>
<feature type="domain" description="PAC" evidence="4">
    <location>
        <begin position="383"/>
        <end position="435"/>
    </location>
</feature>
<feature type="coiled-coil region" evidence="1">
    <location>
        <begin position="295"/>
        <end position="322"/>
    </location>
</feature>
<dbReference type="PANTHER" id="PTHR44757">
    <property type="entry name" value="DIGUANYLATE CYCLASE DGCP"/>
    <property type="match status" value="1"/>
</dbReference>
<dbReference type="InterPro" id="IPR035965">
    <property type="entry name" value="PAS-like_dom_sf"/>
</dbReference>
<dbReference type="Pfam" id="PF08447">
    <property type="entry name" value="PAS_3"/>
    <property type="match status" value="1"/>
</dbReference>
<feature type="transmembrane region" description="Helical" evidence="2">
    <location>
        <begin position="202"/>
        <end position="221"/>
    </location>
</feature>
<feature type="transmembrane region" description="Helical" evidence="2">
    <location>
        <begin position="95"/>
        <end position="115"/>
    </location>
</feature>
<organism evidence="6 7">
    <name type="scientific">Mycobacterium bohemicum</name>
    <dbReference type="NCBI Taxonomy" id="56425"/>
    <lineage>
        <taxon>Bacteria</taxon>
        <taxon>Bacillati</taxon>
        <taxon>Actinomycetota</taxon>
        <taxon>Actinomycetes</taxon>
        <taxon>Mycobacteriales</taxon>
        <taxon>Mycobacteriaceae</taxon>
        <taxon>Mycobacterium</taxon>
    </lineage>
</organism>
<keyword evidence="2" id="KW-0812">Transmembrane</keyword>
<dbReference type="Gene3D" id="3.30.450.20">
    <property type="entry name" value="PAS domain"/>
    <property type="match status" value="1"/>
</dbReference>
<dbReference type="InterPro" id="IPR000160">
    <property type="entry name" value="GGDEF_dom"/>
</dbReference>
<dbReference type="PROSITE" id="PS50112">
    <property type="entry name" value="PAS"/>
    <property type="match status" value="1"/>
</dbReference>
<evidence type="ECO:0000259" key="4">
    <source>
        <dbReference type="PROSITE" id="PS50113"/>
    </source>
</evidence>
<evidence type="ECO:0000313" key="6">
    <source>
        <dbReference type="EMBL" id="ORU99449.1"/>
    </source>
</evidence>
<dbReference type="FunFam" id="3.30.70.270:FF:000001">
    <property type="entry name" value="Diguanylate cyclase domain protein"/>
    <property type="match status" value="1"/>
</dbReference>
<protein>
    <submittedName>
        <fullName evidence="6">Diguanylate cyclase</fullName>
    </submittedName>
</protein>
<name>A0A1X1R543_MYCBE</name>
<evidence type="ECO:0000256" key="2">
    <source>
        <dbReference type="SAM" id="Phobius"/>
    </source>
</evidence>
<dbReference type="EMBL" id="LQOK01000027">
    <property type="protein sequence ID" value="ORU99449.1"/>
    <property type="molecule type" value="Genomic_DNA"/>
</dbReference>
<keyword evidence="1" id="KW-0175">Coiled coil</keyword>
<feature type="transmembrane region" description="Helical" evidence="2">
    <location>
        <begin position="34"/>
        <end position="53"/>
    </location>
</feature>
<keyword evidence="7" id="KW-1185">Reference proteome</keyword>
<dbReference type="Gene3D" id="3.30.70.270">
    <property type="match status" value="1"/>
</dbReference>
<gene>
    <name evidence="6" type="ORF">AWB93_11320</name>
</gene>
<dbReference type="NCBIfam" id="TIGR00254">
    <property type="entry name" value="GGDEF"/>
    <property type="match status" value="1"/>
</dbReference>
<dbReference type="SMART" id="SM00267">
    <property type="entry name" value="GGDEF"/>
    <property type="match status" value="1"/>
</dbReference>
<dbReference type="PROSITE" id="PS50113">
    <property type="entry name" value="PAC"/>
    <property type="match status" value="1"/>
</dbReference>
<dbReference type="InterPro" id="IPR000700">
    <property type="entry name" value="PAS-assoc_C"/>
</dbReference>
<dbReference type="InterPro" id="IPR029787">
    <property type="entry name" value="Nucleotide_cyclase"/>
</dbReference>
<dbReference type="InterPro" id="IPR052155">
    <property type="entry name" value="Biofilm_reg_signaling"/>
</dbReference>
<dbReference type="PROSITE" id="PS50887">
    <property type="entry name" value="GGDEF"/>
    <property type="match status" value="1"/>
</dbReference>
<proteinExistence type="predicted"/>
<dbReference type="SMART" id="SM00091">
    <property type="entry name" value="PAS"/>
    <property type="match status" value="1"/>
</dbReference>
<keyword evidence="2" id="KW-0472">Membrane</keyword>
<evidence type="ECO:0000259" key="5">
    <source>
        <dbReference type="PROSITE" id="PS50887"/>
    </source>
</evidence>
<dbReference type="InterPro" id="IPR043128">
    <property type="entry name" value="Rev_trsase/Diguanyl_cyclase"/>
</dbReference>
<reference evidence="6 7" key="1">
    <citation type="submission" date="2016-01" db="EMBL/GenBank/DDBJ databases">
        <title>The new phylogeny of the genus Mycobacterium.</title>
        <authorList>
            <person name="Tarcisio F."/>
            <person name="Conor M."/>
            <person name="Antonella G."/>
            <person name="Elisabetta G."/>
            <person name="Giulia F.S."/>
            <person name="Sara T."/>
            <person name="Anna F."/>
            <person name="Clotilde B."/>
            <person name="Roberto B."/>
            <person name="Veronica D.S."/>
            <person name="Fabio R."/>
            <person name="Monica P."/>
            <person name="Olivier J."/>
            <person name="Enrico T."/>
            <person name="Nicola S."/>
        </authorList>
    </citation>
    <scope>NUCLEOTIDE SEQUENCE [LARGE SCALE GENOMIC DNA]</scope>
    <source>
        <strain evidence="6 7">DSM 44277</strain>
    </source>
</reference>